<dbReference type="EMBL" id="VNJI01000034">
    <property type="protein sequence ID" value="TVY07608.1"/>
    <property type="molecule type" value="Genomic_DNA"/>
</dbReference>
<dbReference type="PANTHER" id="PTHR33514:SF13">
    <property type="entry name" value="PROTEIN ABCI12, CHLOROPLASTIC"/>
    <property type="match status" value="1"/>
</dbReference>
<dbReference type="Pfam" id="PF02361">
    <property type="entry name" value="CbiQ"/>
    <property type="match status" value="1"/>
</dbReference>
<dbReference type="Proteomes" id="UP000317036">
    <property type="component" value="Unassembled WGS sequence"/>
</dbReference>
<accession>A0A559K641</accession>
<comment type="subcellular location">
    <subcellularLocation>
        <location evidence="1">Membrane</location>
        <topology evidence="1">Multi-pass membrane protein</topology>
    </subcellularLocation>
</comment>
<dbReference type="OrthoDB" id="2039442at2"/>
<name>A0A559K641_9BACL</name>
<keyword evidence="2 5" id="KW-0812">Transmembrane</keyword>
<evidence type="ECO:0000256" key="1">
    <source>
        <dbReference type="ARBA" id="ARBA00004141"/>
    </source>
</evidence>
<keyword evidence="7" id="KW-1185">Reference proteome</keyword>
<feature type="transmembrane region" description="Helical" evidence="5">
    <location>
        <begin position="264"/>
        <end position="282"/>
    </location>
</feature>
<keyword evidence="3 5" id="KW-1133">Transmembrane helix</keyword>
<dbReference type="AlphaFoldDB" id="A0A559K641"/>
<reference evidence="6 7" key="1">
    <citation type="submission" date="2019-07" db="EMBL/GenBank/DDBJ databases">
        <authorList>
            <person name="Kim J."/>
        </authorList>
    </citation>
    <scope>NUCLEOTIDE SEQUENCE [LARGE SCALE GENOMIC DNA]</scope>
    <source>
        <strain evidence="6 7">JC52</strain>
    </source>
</reference>
<gene>
    <name evidence="6" type="ORF">FPZ49_22970</name>
</gene>
<proteinExistence type="predicted"/>
<evidence type="ECO:0000256" key="3">
    <source>
        <dbReference type="ARBA" id="ARBA00022989"/>
    </source>
</evidence>
<protein>
    <submittedName>
        <fullName evidence="6">Energy-coupling factor transporter transmembrane protein EcfT</fullName>
    </submittedName>
</protein>
<comment type="caution">
    <text evidence="6">The sequence shown here is derived from an EMBL/GenBank/DDBJ whole genome shotgun (WGS) entry which is preliminary data.</text>
</comment>
<evidence type="ECO:0000256" key="5">
    <source>
        <dbReference type="SAM" id="Phobius"/>
    </source>
</evidence>
<evidence type="ECO:0000313" key="6">
    <source>
        <dbReference type="EMBL" id="TVY07608.1"/>
    </source>
</evidence>
<dbReference type="RefSeq" id="WP_144851401.1">
    <property type="nucleotide sequence ID" value="NZ_VNJI01000034.1"/>
</dbReference>
<dbReference type="PANTHER" id="PTHR33514">
    <property type="entry name" value="PROTEIN ABCI12, CHLOROPLASTIC"/>
    <property type="match status" value="1"/>
</dbReference>
<keyword evidence="4 5" id="KW-0472">Membrane</keyword>
<evidence type="ECO:0000313" key="7">
    <source>
        <dbReference type="Proteomes" id="UP000317036"/>
    </source>
</evidence>
<dbReference type="GO" id="GO:0005886">
    <property type="term" value="C:plasma membrane"/>
    <property type="evidence" value="ECO:0007669"/>
    <property type="project" value="UniProtKB-ARBA"/>
</dbReference>
<feature type="transmembrane region" description="Helical" evidence="5">
    <location>
        <begin position="56"/>
        <end position="74"/>
    </location>
</feature>
<evidence type="ECO:0000256" key="2">
    <source>
        <dbReference type="ARBA" id="ARBA00022692"/>
    </source>
</evidence>
<dbReference type="CDD" id="cd16914">
    <property type="entry name" value="EcfT"/>
    <property type="match status" value="1"/>
</dbReference>
<evidence type="ECO:0000256" key="4">
    <source>
        <dbReference type="ARBA" id="ARBA00023136"/>
    </source>
</evidence>
<feature type="transmembrane region" description="Helical" evidence="5">
    <location>
        <begin position="226"/>
        <end position="244"/>
    </location>
</feature>
<dbReference type="InterPro" id="IPR003339">
    <property type="entry name" value="ABC/ECF_trnsptr_transmembrane"/>
</dbReference>
<feature type="transmembrane region" description="Helical" evidence="5">
    <location>
        <begin position="14"/>
        <end position="44"/>
    </location>
</feature>
<organism evidence="6 7">
    <name type="scientific">Paenibacillus cremeus</name>
    <dbReference type="NCBI Taxonomy" id="2163881"/>
    <lineage>
        <taxon>Bacteria</taxon>
        <taxon>Bacillati</taxon>
        <taxon>Bacillota</taxon>
        <taxon>Bacilli</taxon>
        <taxon>Bacillales</taxon>
        <taxon>Paenibacillaceae</taxon>
        <taxon>Paenibacillus</taxon>
    </lineage>
</organism>
<sequence length="289" mass="33103">MSSGFASLHPLPCFLYYAGVMLLCMLLFHPIYLLTALIALDILCVLHHQGQRLLKLLPFYLVMGGSAIVLNPLFSHRGRHILFYFWDQPITLEAVLYGLTATLSMLAVLITFQSFNYIITPDKFMYLFARALPKTSLLALMTIRFVPLFKRRLRQIELVQGLRGVSVRQGSLRKRMRDGMTLLRVLLVWSLEDALQTADSMKARGYGTGKRSAYIVYRMDRRDIRVLLWLSLTGVICAVLWLQGFGTMKIYPRLEPLTLTLGEAAQYVSFCAFLLTPVGLEWKERLAWK</sequence>
<feature type="transmembrane region" description="Helical" evidence="5">
    <location>
        <begin position="94"/>
        <end position="119"/>
    </location>
</feature>